<keyword evidence="1" id="KW-0547">Nucleotide-binding</keyword>
<dbReference type="OrthoDB" id="10266128at2759"/>
<dbReference type="Gene3D" id="3.40.50.300">
    <property type="entry name" value="P-loop containing nucleotide triphosphate hydrolases"/>
    <property type="match status" value="1"/>
</dbReference>
<comment type="caution">
    <text evidence="5">The sequence shown here is derived from an EMBL/GenBank/DDBJ whole genome shotgun (WGS) entry which is preliminary data.</text>
</comment>
<dbReference type="PANTHER" id="PTHR11089">
    <property type="entry name" value="GTP-BINDING PROTEIN-RELATED"/>
    <property type="match status" value="1"/>
</dbReference>
<dbReference type="AlphaFoldDB" id="A0A196S9F1"/>
<dbReference type="Gene3D" id="1.10.1580.10">
    <property type="match status" value="1"/>
</dbReference>
<evidence type="ECO:0000256" key="3">
    <source>
        <dbReference type="SAM" id="MobiDB-lite"/>
    </source>
</evidence>
<evidence type="ECO:0000313" key="6">
    <source>
        <dbReference type="Proteomes" id="UP000078348"/>
    </source>
</evidence>
<feature type="compositionally biased region" description="Acidic residues" evidence="3">
    <location>
        <begin position="412"/>
        <end position="434"/>
    </location>
</feature>
<proteinExistence type="predicted"/>
<keyword evidence="2" id="KW-0342">GTP-binding</keyword>
<dbReference type="Proteomes" id="UP000078348">
    <property type="component" value="Unassembled WGS sequence"/>
</dbReference>
<gene>
    <name evidence="5" type="ORF">AV274_5587</name>
</gene>
<dbReference type="GO" id="GO:0005525">
    <property type="term" value="F:GTP binding"/>
    <property type="evidence" value="ECO:0007669"/>
    <property type="project" value="UniProtKB-KW"/>
</dbReference>
<dbReference type="GO" id="GO:0005730">
    <property type="term" value="C:nucleolus"/>
    <property type="evidence" value="ECO:0007669"/>
    <property type="project" value="TreeGrafter"/>
</dbReference>
<feature type="domain" description="G" evidence="4">
    <location>
        <begin position="161"/>
        <end position="220"/>
    </location>
</feature>
<feature type="compositionally biased region" description="Polar residues" evidence="3">
    <location>
        <begin position="1"/>
        <end position="14"/>
    </location>
</feature>
<evidence type="ECO:0000313" key="5">
    <source>
        <dbReference type="EMBL" id="OAO12717.1"/>
    </source>
</evidence>
<dbReference type="Pfam" id="PF01926">
    <property type="entry name" value="MMR_HSR1"/>
    <property type="match status" value="1"/>
</dbReference>
<keyword evidence="6" id="KW-1185">Reference proteome</keyword>
<organism evidence="5 6">
    <name type="scientific">Blastocystis sp. subtype 1 (strain ATCC 50177 / NandII)</name>
    <dbReference type="NCBI Taxonomy" id="478820"/>
    <lineage>
        <taxon>Eukaryota</taxon>
        <taxon>Sar</taxon>
        <taxon>Stramenopiles</taxon>
        <taxon>Bigyra</taxon>
        <taxon>Opalozoa</taxon>
        <taxon>Opalinata</taxon>
        <taxon>Blastocystidae</taxon>
        <taxon>Blastocystis</taxon>
    </lineage>
</organism>
<dbReference type="EMBL" id="LXWW01000520">
    <property type="protein sequence ID" value="OAO12717.1"/>
    <property type="molecule type" value="Genomic_DNA"/>
</dbReference>
<dbReference type="PRINTS" id="PR00326">
    <property type="entry name" value="GTP1OBG"/>
</dbReference>
<evidence type="ECO:0000256" key="1">
    <source>
        <dbReference type="ARBA" id="ARBA00022741"/>
    </source>
</evidence>
<evidence type="ECO:0000259" key="4">
    <source>
        <dbReference type="Pfam" id="PF01926"/>
    </source>
</evidence>
<dbReference type="InterPro" id="IPR027417">
    <property type="entry name" value="P-loop_NTPase"/>
</dbReference>
<dbReference type="STRING" id="478820.A0A196S9F1"/>
<dbReference type="InterPro" id="IPR023179">
    <property type="entry name" value="GTP-bd_ortho_bundle_sf"/>
</dbReference>
<dbReference type="PANTHER" id="PTHR11089:SF30">
    <property type="entry name" value="GUANINE NUCLEOTIDE-BINDING PROTEIN-LIKE 3 HOMOLOG"/>
    <property type="match status" value="1"/>
</dbReference>
<name>A0A196S9F1_BLAHN</name>
<dbReference type="CDD" id="cd04178">
    <property type="entry name" value="Nucleostemin_like"/>
    <property type="match status" value="1"/>
</dbReference>
<dbReference type="InterPro" id="IPR006073">
    <property type="entry name" value="GTP-bd"/>
</dbReference>
<evidence type="ECO:0000256" key="2">
    <source>
        <dbReference type="ARBA" id="ARBA00023134"/>
    </source>
</evidence>
<sequence length="447" mass="51086">MPTTKQLKSTYSSKLETRKRRQNNQKMMREGKVRKIHKDPGLPRFGEEKRQLERRGCRSKLIEHKILEKDPNKRIILLINKIDLVPKNVAMMWLNLLRQEYPTILFKASTQSQRSHLGRNNTDIRKANSSLMSSNVCLGADSVLQLLKNYCRNNGMKVSITVGVIGYPNVGKSSLINSLKRSRAVGVSSTAGFTRAIQEIQIDRNISLLDCPGIIFNSNNSSYLLRNCVDVHELDDPEGIVERMLSSLSQNTSYLQNFYAIPPFNDVREFLAYVARSRGKLKKGGVPDMRSAACVVINDFNQGMIPFYVKPPRRMVEQSNANLQIVNGFSDAFDLNSVNDENMSVMRDVSSTFDDGKYMVLDAMEDEGNQEVDDYEQVDIPILDRHLGKRAMDGESRIPSKEEILQQRQEMLQEEMMQENEEQDQYEEAEDDMNGEGMYDYSAGFFQ</sequence>
<protein>
    <submittedName>
        <fullName evidence="5">Guanine nucleotide-binding protein-like protein</fullName>
    </submittedName>
</protein>
<feature type="region of interest" description="Disordered" evidence="3">
    <location>
        <begin position="411"/>
        <end position="447"/>
    </location>
</feature>
<feature type="region of interest" description="Disordered" evidence="3">
    <location>
        <begin position="1"/>
        <end position="29"/>
    </location>
</feature>
<reference evidence="5 6" key="1">
    <citation type="submission" date="2016-05" db="EMBL/GenBank/DDBJ databases">
        <title>Nuclear genome of Blastocystis sp. subtype 1 NandII.</title>
        <authorList>
            <person name="Gentekaki E."/>
            <person name="Curtis B."/>
            <person name="Stairs C."/>
            <person name="Eme L."/>
            <person name="Herman E."/>
            <person name="Klimes V."/>
            <person name="Arias M.C."/>
            <person name="Elias M."/>
            <person name="Hilliou F."/>
            <person name="Klute M."/>
            <person name="Malik S.-B."/>
            <person name="Pightling A."/>
            <person name="Rachubinski R."/>
            <person name="Salas D."/>
            <person name="Schlacht A."/>
            <person name="Suga H."/>
            <person name="Archibald J."/>
            <person name="Ball S.G."/>
            <person name="Clark G."/>
            <person name="Dacks J."/>
            <person name="Van Der Giezen M."/>
            <person name="Tsaousis A."/>
            <person name="Roger A."/>
        </authorList>
    </citation>
    <scope>NUCLEOTIDE SEQUENCE [LARGE SCALE GENOMIC DNA]</scope>
    <source>
        <strain evidence="6">ATCC 50177 / NandII</strain>
    </source>
</reference>
<dbReference type="SUPFAM" id="SSF52540">
    <property type="entry name" value="P-loop containing nucleoside triphosphate hydrolases"/>
    <property type="match status" value="1"/>
</dbReference>
<accession>A0A196S9F1</accession>
<dbReference type="InterPro" id="IPR050755">
    <property type="entry name" value="TRAFAC_YlqF/YawG_RiboMat"/>
</dbReference>